<dbReference type="PANTHER" id="PTHR30269:SF37">
    <property type="entry name" value="MEMBRANE TRANSPORTER PROTEIN"/>
    <property type="match status" value="1"/>
</dbReference>
<keyword evidence="3" id="KW-0813">Transport</keyword>
<keyword evidence="4 8" id="KW-1003">Cell membrane</keyword>
<evidence type="ECO:0000313" key="9">
    <source>
        <dbReference type="EMBL" id="WHS68029.1"/>
    </source>
</evidence>
<evidence type="ECO:0000313" key="10">
    <source>
        <dbReference type="Proteomes" id="UP001240697"/>
    </source>
</evidence>
<evidence type="ECO:0000256" key="6">
    <source>
        <dbReference type="ARBA" id="ARBA00022989"/>
    </source>
</evidence>
<feature type="transmembrane region" description="Helical" evidence="8">
    <location>
        <begin position="226"/>
        <end position="244"/>
    </location>
</feature>
<evidence type="ECO:0000256" key="7">
    <source>
        <dbReference type="ARBA" id="ARBA00023136"/>
    </source>
</evidence>
<dbReference type="RefSeq" id="WP_283489037.1">
    <property type="nucleotide sequence ID" value="NZ_CP125947.1"/>
</dbReference>
<dbReference type="EMBL" id="CP125947">
    <property type="protein sequence ID" value="WHS68029.1"/>
    <property type="molecule type" value="Genomic_DNA"/>
</dbReference>
<evidence type="ECO:0000256" key="8">
    <source>
        <dbReference type="RuleBase" id="RU363041"/>
    </source>
</evidence>
<protein>
    <recommendedName>
        <fullName evidence="8">Probable membrane transporter protein</fullName>
    </recommendedName>
</protein>
<evidence type="ECO:0000256" key="5">
    <source>
        <dbReference type="ARBA" id="ARBA00022692"/>
    </source>
</evidence>
<dbReference type="InterPro" id="IPR002781">
    <property type="entry name" value="TM_pro_TauE-like"/>
</dbReference>
<proteinExistence type="inferred from homology"/>
<evidence type="ECO:0000256" key="2">
    <source>
        <dbReference type="ARBA" id="ARBA00009142"/>
    </source>
</evidence>
<evidence type="ECO:0000256" key="4">
    <source>
        <dbReference type="ARBA" id="ARBA00022475"/>
    </source>
</evidence>
<dbReference type="PANTHER" id="PTHR30269">
    <property type="entry name" value="TRANSMEMBRANE PROTEIN YFCA"/>
    <property type="match status" value="1"/>
</dbReference>
<name>A0ABY8T1D2_9BURK</name>
<evidence type="ECO:0000256" key="3">
    <source>
        <dbReference type="ARBA" id="ARBA00022448"/>
    </source>
</evidence>
<dbReference type="Pfam" id="PF01925">
    <property type="entry name" value="TauE"/>
    <property type="match status" value="1"/>
</dbReference>
<feature type="transmembrane region" description="Helical" evidence="8">
    <location>
        <begin position="127"/>
        <end position="153"/>
    </location>
</feature>
<evidence type="ECO:0000256" key="1">
    <source>
        <dbReference type="ARBA" id="ARBA00004651"/>
    </source>
</evidence>
<keyword evidence="10" id="KW-1185">Reference proteome</keyword>
<feature type="transmembrane region" description="Helical" evidence="8">
    <location>
        <begin position="7"/>
        <end position="37"/>
    </location>
</feature>
<dbReference type="Proteomes" id="UP001240697">
    <property type="component" value="Chromosome"/>
</dbReference>
<keyword evidence="5 8" id="KW-0812">Transmembrane</keyword>
<comment type="subcellular location">
    <subcellularLocation>
        <location evidence="1 8">Cell membrane</location>
        <topology evidence="1 8">Multi-pass membrane protein</topology>
    </subcellularLocation>
</comment>
<reference evidence="9 10" key="1">
    <citation type="submission" date="2023-05" db="EMBL/GenBank/DDBJ databases">
        <authorList>
            <person name="Yin Y."/>
            <person name="Lu Z."/>
        </authorList>
    </citation>
    <scope>NUCLEOTIDE SEQUENCE [LARGE SCALE GENOMIC DNA]</scope>
    <source>
        <strain evidence="9 10">ZM22</strain>
    </source>
</reference>
<keyword evidence="7 8" id="KW-0472">Membrane</keyword>
<accession>A0ABY8T1D2</accession>
<organism evidence="9 10">
    <name type="scientific">Comamonas resistens</name>
    <dbReference type="NCBI Taxonomy" id="3046670"/>
    <lineage>
        <taxon>Bacteria</taxon>
        <taxon>Pseudomonadati</taxon>
        <taxon>Pseudomonadota</taxon>
        <taxon>Betaproteobacteria</taxon>
        <taxon>Burkholderiales</taxon>
        <taxon>Comamonadaceae</taxon>
        <taxon>Comamonas</taxon>
    </lineage>
</organism>
<feature type="transmembrane region" description="Helical" evidence="8">
    <location>
        <begin position="43"/>
        <end position="63"/>
    </location>
</feature>
<keyword evidence="6 8" id="KW-1133">Transmembrane helix</keyword>
<gene>
    <name evidence="9" type="ORF">QMY55_22510</name>
</gene>
<feature type="transmembrane region" description="Helical" evidence="8">
    <location>
        <begin position="70"/>
        <end position="90"/>
    </location>
</feature>
<feature type="transmembrane region" description="Helical" evidence="8">
    <location>
        <begin position="173"/>
        <end position="206"/>
    </location>
</feature>
<dbReference type="InterPro" id="IPR052017">
    <property type="entry name" value="TSUP"/>
</dbReference>
<sequence length="245" mass="25654">MMTVYFVVAAGAVVAGFVQGLSGFAFGLVAMSFWVWAVDPQTAAALTVFGGLLGQLIAAFSVRRGFSSRLLLPFVLGGLAGIPVGVWLLPMVDANTFKIGMGAILLVWCPTMLFAQRIPKIAFGGRLADAAAGLAGGVLGGFGGFTGVIPTLWCVLRGFPREEQRAVIQNFNLAMLVVIMATYVASGLVTKGTLPLFAIVAPAMLIPTFLGTRMYKGMSDLRFRQVVLGLLIVSGLIMFASGLAG</sequence>
<comment type="similarity">
    <text evidence="2 8">Belongs to the 4-toluene sulfonate uptake permease (TSUP) (TC 2.A.102) family.</text>
</comment>